<evidence type="ECO:0000256" key="1">
    <source>
        <dbReference type="ARBA" id="ARBA00004123"/>
    </source>
</evidence>
<reference evidence="14 15" key="1">
    <citation type="journal article" date="2017" name="Nat. Ecol. Evol.">
        <title>Scallop genome provides insights into evolution of bilaterian karyotype and development.</title>
        <authorList>
            <person name="Wang S."/>
            <person name="Zhang J."/>
            <person name="Jiao W."/>
            <person name="Li J."/>
            <person name="Xun X."/>
            <person name="Sun Y."/>
            <person name="Guo X."/>
            <person name="Huan P."/>
            <person name="Dong B."/>
            <person name="Zhang L."/>
            <person name="Hu X."/>
            <person name="Sun X."/>
            <person name="Wang J."/>
            <person name="Zhao C."/>
            <person name="Wang Y."/>
            <person name="Wang D."/>
            <person name="Huang X."/>
            <person name="Wang R."/>
            <person name="Lv J."/>
            <person name="Li Y."/>
            <person name="Zhang Z."/>
            <person name="Liu B."/>
            <person name="Lu W."/>
            <person name="Hui Y."/>
            <person name="Liang J."/>
            <person name="Zhou Z."/>
            <person name="Hou R."/>
            <person name="Li X."/>
            <person name="Liu Y."/>
            <person name="Li H."/>
            <person name="Ning X."/>
            <person name="Lin Y."/>
            <person name="Zhao L."/>
            <person name="Xing Q."/>
            <person name="Dou J."/>
            <person name="Li Y."/>
            <person name="Mao J."/>
            <person name="Guo H."/>
            <person name="Dou H."/>
            <person name="Li T."/>
            <person name="Mu C."/>
            <person name="Jiang W."/>
            <person name="Fu Q."/>
            <person name="Fu X."/>
            <person name="Miao Y."/>
            <person name="Liu J."/>
            <person name="Yu Q."/>
            <person name="Li R."/>
            <person name="Liao H."/>
            <person name="Li X."/>
            <person name="Kong Y."/>
            <person name="Jiang Z."/>
            <person name="Chourrout D."/>
            <person name="Li R."/>
            <person name="Bao Z."/>
        </authorList>
    </citation>
    <scope>NUCLEOTIDE SEQUENCE [LARGE SCALE GENOMIC DNA]</scope>
    <source>
        <strain evidence="14 15">PY_sf001</strain>
    </source>
</reference>
<feature type="region of interest" description="Disordered" evidence="11">
    <location>
        <begin position="506"/>
        <end position="608"/>
    </location>
</feature>
<dbReference type="Pfam" id="PF13017">
    <property type="entry name" value="Maelstrom"/>
    <property type="match status" value="1"/>
</dbReference>
<evidence type="ECO:0000313" key="14">
    <source>
        <dbReference type="EMBL" id="OWF46797.1"/>
    </source>
</evidence>
<evidence type="ECO:0000256" key="8">
    <source>
        <dbReference type="ARBA" id="ARBA00023158"/>
    </source>
</evidence>
<dbReference type="Gene3D" id="1.10.30.10">
    <property type="entry name" value="High mobility group box domain"/>
    <property type="match status" value="1"/>
</dbReference>
<feature type="region of interest" description="Disordered" evidence="11">
    <location>
        <begin position="340"/>
        <end position="428"/>
    </location>
</feature>
<dbReference type="InterPro" id="IPR024970">
    <property type="entry name" value="Maelstrom"/>
</dbReference>
<accession>A0A210QDH1</accession>
<feature type="compositionally biased region" description="Acidic residues" evidence="11">
    <location>
        <begin position="395"/>
        <end position="408"/>
    </location>
</feature>
<evidence type="ECO:0000256" key="4">
    <source>
        <dbReference type="ARBA" id="ARBA00022473"/>
    </source>
</evidence>
<keyword evidence="5" id="KW-0963">Cytoplasm</keyword>
<proteinExistence type="inferred from homology"/>
<dbReference type="InterPro" id="IPR009071">
    <property type="entry name" value="HMG_box_dom"/>
</dbReference>
<dbReference type="InterPro" id="IPR039259">
    <property type="entry name" value="Protein_maelstrom"/>
</dbReference>
<evidence type="ECO:0000256" key="5">
    <source>
        <dbReference type="ARBA" id="ARBA00022490"/>
    </source>
</evidence>
<keyword evidence="8" id="KW-0943">RNA-mediated gene silencing</keyword>
<keyword evidence="4" id="KW-0217">Developmental protein</keyword>
<evidence type="ECO:0000256" key="2">
    <source>
        <dbReference type="ARBA" id="ARBA00004496"/>
    </source>
</evidence>
<evidence type="ECO:0000256" key="7">
    <source>
        <dbReference type="ARBA" id="ARBA00023125"/>
    </source>
</evidence>
<dbReference type="Pfam" id="PF09011">
    <property type="entry name" value="HMG_box_2"/>
    <property type="match status" value="1"/>
</dbReference>
<dbReference type="GO" id="GO:0043186">
    <property type="term" value="C:P granule"/>
    <property type="evidence" value="ECO:0007669"/>
    <property type="project" value="TreeGrafter"/>
</dbReference>
<dbReference type="GO" id="GO:0007283">
    <property type="term" value="P:spermatogenesis"/>
    <property type="evidence" value="ECO:0007669"/>
    <property type="project" value="TreeGrafter"/>
</dbReference>
<feature type="domain" description="Maelstrom" evidence="13">
    <location>
        <begin position="129"/>
        <end position="332"/>
    </location>
</feature>
<sequence length="656" mass="71949">MPKKPVRNAFYFFMCEIEPALRREGRILNGMQDVVPIAHPRWKALPDKEKQRFERMAKEYKGQRRGVEGNNVRMDNTGNIIAHRVDPRAEREKKRAREIKTVRETFPAGKAVAEENFYFVNFQTLCKTVDGEYLPAEVAVIEYNIRKGIQRVFHKFIEPGRIPTGYRYECQQKSTDYHQIPVSGFDQADDNYRGIWIQLENFVNPNGDKPEYPPMYCLGDDCEEMAYCLEWVLGGAALGVPNRLKKVYELEGLVVELFAHIGPAPSKSSVIDMLTSSTWDFEPNTKCAFHEELECKYCSIGILKRYAFAISDSLCQKYDVNLTKNHIPIRNNVNTGCTVLPPSSMRIQSRQGNAPPPRQAGGASYKPPQTRGGTPQMFGSQQPPGKQKVAASYGVDDDDDTDDSDDDIGYQSLRRPNMPAPGSAGRMAAAPVRPAWSANNSTAPTQPAWSASAPMARPVVPPSQITQNYPNLGQTGPRLPMGRGYMPASVDFPSLGRGNTNTAMAGIGRGVPKNLPDNEIPKKFAGRQGAPGPQIAPPPPSSWHAAISDVTPPSQSGASAMNRTPQASQGPPPGFSAINDSSPPEATPAPRLQTDGYRPALPNGGESGDSIVDMMRRQGRGILGYTVNNVPKGRGYAPPGMIAMQQNMGALSINSK</sequence>
<evidence type="ECO:0000256" key="10">
    <source>
        <dbReference type="ARBA" id="ARBA00023254"/>
    </source>
</evidence>
<evidence type="ECO:0000259" key="13">
    <source>
        <dbReference type="Pfam" id="PF13017"/>
    </source>
</evidence>
<dbReference type="InterPro" id="IPR036910">
    <property type="entry name" value="HMG_box_dom_sf"/>
</dbReference>
<dbReference type="GO" id="GO:0043565">
    <property type="term" value="F:sequence-specific DNA binding"/>
    <property type="evidence" value="ECO:0007669"/>
    <property type="project" value="TreeGrafter"/>
</dbReference>
<dbReference type="SUPFAM" id="SSF47095">
    <property type="entry name" value="HMG-box"/>
    <property type="match status" value="1"/>
</dbReference>
<gene>
    <name evidence="14" type="ORF">KP79_PYT22284</name>
</gene>
<keyword evidence="6" id="KW-0221">Differentiation</keyword>
<dbReference type="GO" id="GO:0045892">
    <property type="term" value="P:negative regulation of DNA-templated transcription"/>
    <property type="evidence" value="ECO:0007669"/>
    <property type="project" value="TreeGrafter"/>
</dbReference>
<dbReference type="AlphaFoldDB" id="A0A210QDH1"/>
<protein>
    <submittedName>
        <fullName evidence="14">Protein maelstrom-like</fullName>
    </submittedName>
</protein>
<keyword evidence="15" id="KW-1185">Reference proteome</keyword>
<evidence type="ECO:0000256" key="11">
    <source>
        <dbReference type="SAM" id="MobiDB-lite"/>
    </source>
</evidence>
<feature type="domain" description="HMG box" evidence="12">
    <location>
        <begin position="3"/>
        <end position="63"/>
    </location>
</feature>
<feature type="compositionally biased region" description="Polar residues" evidence="11">
    <location>
        <begin position="371"/>
        <end position="384"/>
    </location>
</feature>
<comment type="subcellular location">
    <subcellularLocation>
        <location evidence="2">Cytoplasm</location>
    </subcellularLocation>
    <subcellularLocation>
        <location evidence="1">Nucleus</location>
    </subcellularLocation>
</comment>
<keyword evidence="10" id="KW-0469">Meiosis</keyword>
<comment type="similarity">
    <text evidence="3">Belongs to the maelstrom family.</text>
</comment>
<dbReference type="GO" id="GO:0030154">
    <property type="term" value="P:cell differentiation"/>
    <property type="evidence" value="ECO:0007669"/>
    <property type="project" value="UniProtKB-KW"/>
</dbReference>
<dbReference type="GO" id="GO:0060964">
    <property type="term" value="P:regulation of miRNA-mediated gene silencing"/>
    <property type="evidence" value="ECO:0007669"/>
    <property type="project" value="InterPro"/>
</dbReference>
<dbReference type="OrthoDB" id="24555at2759"/>
<dbReference type="GO" id="GO:0034587">
    <property type="term" value="P:piRNA processing"/>
    <property type="evidence" value="ECO:0007669"/>
    <property type="project" value="TreeGrafter"/>
</dbReference>
<name>A0A210QDH1_MIZYE</name>
<evidence type="ECO:0000256" key="3">
    <source>
        <dbReference type="ARBA" id="ARBA00007057"/>
    </source>
</evidence>
<evidence type="ECO:0000313" key="15">
    <source>
        <dbReference type="Proteomes" id="UP000242188"/>
    </source>
</evidence>
<feature type="compositionally biased region" description="Polar residues" evidence="11">
    <location>
        <begin position="551"/>
        <end position="569"/>
    </location>
</feature>
<dbReference type="PANTHER" id="PTHR21358:SF4">
    <property type="entry name" value="PROTEIN MAELSTROM HOMOLOG"/>
    <property type="match status" value="1"/>
</dbReference>
<evidence type="ECO:0000259" key="12">
    <source>
        <dbReference type="Pfam" id="PF09011"/>
    </source>
</evidence>
<dbReference type="GO" id="GO:0005634">
    <property type="term" value="C:nucleus"/>
    <property type="evidence" value="ECO:0007669"/>
    <property type="project" value="UniProtKB-SubCell"/>
</dbReference>
<dbReference type="GO" id="GO:0007140">
    <property type="term" value="P:male meiotic nuclear division"/>
    <property type="evidence" value="ECO:0007669"/>
    <property type="project" value="TreeGrafter"/>
</dbReference>
<evidence type="ECO:0000256" key="9">
    <source>
        <dbReference type="ARBA" id="ARBA00023242"/>
    </source>
</evidence>
<dbReference type="CDD" id="cd21992">
    <property type="entry name" value="HMG-box_MAEL"/>
    <property type="match status" value="1"/>
</dbReference>
<comment type="caution">
    <text evidence="14">The sequence shown here is derived from an EMBL/GenBank/DDBJ whole genome shotgun (WGS) entry which is preliminary data.</text>
</comment>
<dbReference type="PANTHER" id="PTHR21358">
    <property type="entry name" value="PROTEIN MAELSTROM HOMOLOG"/>
    <property type="match status" value="1"/>
</dbReference>
<keyword evidence="9" id="KW-0539">Nucleus</keyword>
<dbReference type="EMBL" id="NEDP02004076">
    <property type="protein sequence ID" value="OWF46797.1"/>
    <property type="molecule type" value="Genomic_DNA"/>
</dbReference>
<evidence type="ECO:0000256" key="6">
    <source>
        <dbReference type="ARBA" id="ARBA00022782"/>
    </source>
</evidence>
<dbReference type="Proteomes" id="UP000242188">
    <property type="component" value="Unassembled WGS sequence"/>
</dbReference>
<organism evidence="14 15">
    <name type="scientific">Mizuhopecten yessoensis</name>
    <name type="common">Japanese scallop</name>
    <name type="synonym">Patinopecten yessoensis</name>
    <dbReference type="NCBI Taxonomy" id="6573"/>
    <lineage>
        <taxon>Eukaryota</taxon>
        <taxon>Metazoa</taxon>
        <taxon>Spiralia</taxon>
        <taxon>Lophotrochozoa</taxon>
        <taxon>Mollusca</taxon>
        <taxon>Bivalvia</taxon>
        <taxon>Autobranchia</taxon>
        <taxon>Pteriomorphia</taxon>
        <taxon>Pectinida</taxon>
        <taxon>Pectinoidea</taxon>
        <taxon>Pectinidae</taxon>
        <taxon>Mizuhopecten</taxon>
    </lineage>
</organism>
<keyword evidence="7" id="KW-0238">DNA-binding</keyword>